<reference evidence="3" key="1">
    <citation type="journal article" date="2019" name="Int. J. Syst. Evol. Microbiol.">
        <title>The Global Catalogue of Microorganisms (GCM) 10K type strain sequencing project: providing services to taxonomists for standard genome sequencing and annotation.</title>
        <authorList>
            <consortium name="The Broad Institute Genomics Platform"/>
            <consortium name="The Broad Institute Genome Sequencing Center for Infectious Disease"/>
            <person name="Wu L."/>
            <person name="Ma J."/>
        </authorList>
    </citation>
    <scope>NUCLEOTIDE SEQUENCE [LARGE SCALE GENOMIC DNA]</scope>
    <source>
        <strain evidence="3">CCUG 54939</strain>
    </source>
</reference>
<comment type="caution">
    <text evidence="2">The sequence shown here is derived from an EMBL/GenBank/DDBJ whole genome shotgun (WGS) entry which is preliminary data.</text>
</comment>
<keyword evidence="2" id="KW-0966">Cell projection</keyword>
<dbReference type="RefSeq" id="WP_377151834.1">
    <property type="nucleotide sequence ID" value="NZ_JBHSAF010000007.1"/>
</dbReference>
<sequence>MPESKRRSQRVWSAEAASGLPVYDLLGQERQAHDALNLLNQSRRLWSQMVAGCFSRLFNGLSCQMDYAPFHIRMLSEVAEQRHLVWVQALNQRGHQAWLSIQAGQLYRLAILFFGGSPLQQDQAVTARTATETEQRLLLRLAQHQIDILSDFLGEPDDRWQLTLVGSEALPLQSAWLCSEGTLLLGEHDSQFSIWWPFGAKEPLALDGPAPVRVGEQLCAALPAVPVRLRVILSEFTLSLGELQQLQAGDLLPLEMAEPAPALVGHQSCFTGRLAERNGALVYQVASLTPARRETRNDD</sequence>
<proteinExistence type="predicted"/>
<evidence type="ECO:0000313" key="2">
    <source>
        <dbReference type="EMBL" id="MFC3913479.1"/>
    </source>
</evidence>
<dbReference type="Pfam" id="PF01052">
    <property type="entry name" value="FliMN_C"/>
    <property type="match status" value="1"/>
</dbReference>
<protein>
    <submittedName>
        <fullName evidence="2">FliM/FliN family flagellar motor switch protein</fullName>
    </submittedName>
</protein>
<dbReference type="InterPro" id="IPR001543">
    <property type="entry name" value="FliN-like_C"/>
</dbReference>
<dbReference type="Gene3D" id="2.30.330.10">
    <property type="entry name" value="SpoA-like"/>
    <property type="match status" value="1"/>
</dbReference>
<keyword evidence="3" id="KW-1185">Reference proteome</keyword>
<name>A0ABV8CN81_9GAMM</name>
<accession>A0ABV8CN81</accession>
<keyword evidence="2" id="KW-0969">Cilium</keyword>
<evidence type="ECO:0000259" key="1">
    <source>
        <dbReference type="Pfam" id="PF01052"/>
    </source>
</evidence>
<gene>
    <name evidence="2" type="ORF">ACFOSS_08380</name>
</gene>
<dbReference type="SUPFAM" id="SSF101801">
    <property type="entry name" value="Surface presentation of antigens (SPOA)"/>
    <property type="match status" value="1"/>
</dbReference>
<dbReference type="InterPro" id="IPR036429">
    <property type="entry name" value="SpoA-like_sf"/>
</dbReference>
<organism evidence="2 3">
    <name type="scientific">Pseudaeromonas sharmana</name>
    <dbReference type="NCBI Taxonomy" id="328412"/>
    <lineage>
        <taxon>Bacteria</taxon>
        <taxon>Pseudomonadati</taxon>
        <taxon>Pseudomonadota</taxon>
        <taxon>Gammaproteobacteria</taxon>
        <taxon>Aeromonadales</taxon>
        <taxon>Aeromonadaceae</taxon>
        <taxon>Pseudaeromonas</taxon>
    </lineage>
</organism>
<dbReference type="EMBL" id="JBHSAF010000007">
    <property type="protein sequence ID" value="MFC3913479.1"/>
    <property type="molecule type" value="Genomic_DNA"/>
</dbReference>
<keyword evidence="2" id="KW-0282">Flagellum</keyword>
<feature type="domain" description="Flagellar motor switch protein FliN-like C-terminal" evidence="1">
    <location>
        <begin position="222"/>
        <end position="286"/>
    </location>
</feature>
<dbReference type="Proteomes" id="UP001595692">
    <property type="component" value="Unassembled WGS sequence"/>
</dbReference>
<evidence type="ECO:0000313" key="3">
    <source>
        <dbReference type="Proteomes" id="UP001595692"/>
    </source>
</evidence>